<proteinExistence type="predicted"/>
<organism evidence="1">
    <name type="scientific">Manihot esculenta</name>
    <name type="common">Cassava</name>
    <name type="synonym">Jatropha manihot</name>
    <dbReference type="NCBI Taxonomy" id="3983"/>
    <lineage>
        <taxon>Eukaryota</taxon>
        <taxon>Viridiplantae</taxon>
        <taxon>Streptophyta</taxon>
        <taxon>Embryophyta</taxon>
        <taxon>Tracheophyta</taxon>
        <taxon>Spermatophyta</taxon>
        <taxon>Magnoliopsida</taxon>
        <taxon>eudicotyledons</taxon>
        <taxon>Gunneridae</taxon>
        <taxon>Pentapetalae</taxon>
        <taxon>rosids</taxon>
        <taxon>fabids</taxon>
        <taxon>Malpighiales</taxon>
        <taxon>Euphorbiaceae</taxon>
        <taxon>Crotonoideae</taxon>
        <taxon>Manihoteae</taxon>
        <taxon>Manihot</taxon>
    </lineage>
</organism>
<protein>
    <submittedName>
        <fullName evidence="1">Uncharacterized protein</fullName>
    </submittedName>
</protein>
<accession>A0A2C9W2X6</accession>
<reference evidence="1" key="1">
    <citation type="submission" date="2016-02" db="EMBL/GenBank/DDBJ databases">
        <title>WGS assembly of Manihot esculenta.</title>
        <authorList>
            <person name="Bredeson J.V."/>
            <person name="Prochnik S.E."/>
            <person name="Lyons J.B."/>
            <person name="Schmutz J."/>
            <person name="Grimwood J."/>
            <person name="Vrebalov J."/>
            <person name="Bart R.S."/>
            <person name="Amuge T."/>
            <person name="Ferguson M.E."/>
            <person name="Green R."/>
            <person name="Putnam N."/>
            <person name="Stites J."/>
            <person name="Rounsley S."/>
            <person name="Rokhsar D.S."/>
        </authorList>
    </citation>
    <scope>NUCLEOTIDE SEQUENCE [LARGE SCALE GENOMIC DNA]</scope>
    <source>
        <tissue evidence="1">Leaf</tissue>
    </source>
</reference>
<gene>
    <name evidence="1" type="ORF">MANES_04G161400</name>
</gene>
<dbReference type="AlphaFoldDB" id="A0A2C9W2X6"/>
<evidence type="ECO:0000313" key="1">
    <source>
        <dbReference type="EMBL" id="OAY53412.1"/>
    </source>
</evidence>
<sequence>MSRDILFHHRELFGSCISKYLYDTSQQSLIGFNDS</sequence>
<name>A0A2C9W2X6_MANES</name>
<dbReference type="EMBL" id="CM004390">
    <property type="protein sequence ID" value="OAY53412.1"/>
    <property type="molecule type" value="Genomic_DNA"/>
</dbReference>